<evidence type="ECO:0000313" key="6">
    <source>
        <dbReference type="Proteomes" id="UP000075517"/>
    </source>
</evidence>
<dbReference type="Gene3D" id="3.30.700.10">
    <property type="entry name" value="Glycoprotein, Type 4 Pilin"/>
    <property type="match status" value="1"/>
</dbReference>
<dbReference type="PATRIC" id="fig|1422.17.peg.339"/>
<name>A0A150NAB5_GEOSE</name>
<organism evidence="5 6">
    <name type="scientific">Geobacillus stearothermophilus</name>
    <name type="common">Bacillus stearothermophilus</name>
    <dbReference type="NCBI Taxonomy" id="1422"/>
    <lineage>
        <taxon>Bacteria</taxon>
        <taxon>Bacillati</taxon>
        <taxon>Bacillota</taxon>
        <taxon>Bacilli</taxon>
        <taxon>Bacillales</taxon>
        <taxon>Anoxybacillaceae</taxon>
        <taxon>Geobacillus</taxon>
    </lineage>
</organism>
<evidence type="ECO:0000256" key="2">
    <source>
        <dbReference type="ARBA" id="ARBA00023287"/>
    </source>
</evidence>
<keyword evidence="4" id="KW-0812">Transmembrane</keyword>
<dbReference type="Pfam" id="PF07963">
    <property type="entry name" value="N_methyl"/>
    <property type="match status" value="1"/>
</dbReference>
<dbReference type="RefSeq" id="WP_061580782.1">
    <property type="nucleotide sequence ID" value="NZ_LQYY01000090.1"/>
</dbReference>
<dbReference type="PROSITE" id="PS00409">
    <property type="entry name" value="PROKAR_NTER_METHYL"/>
    <property type="match status" value="1"/>
</dbReference>
<dbReference type="NCBIfam" id="TIGR02532">
    <property type="entry name" value="IV_pilin_GFxxxE"/>
    <property type="match status" value="1"/>
</dbReference>
<protein>
    <recommendedName>
        <fullName evidence="7">Prepilin-type N-terminal cleavage/methylation domain-containing protein</fullName>
    </recommendedName>
</protein>
<evidence type="ECO:0000313" key="5">
    <source>
        <dbReference type="EMBL" id="KYD33562.1"/>
    </source>
</evidence>
<dbReference type="Proteomes" id="UP000075517">
    <property type="component" value="Unassembled WGS sequence"/>
</dbReference>
<evidence type="ECO:0000256" key="1">
    <source>
        <dbReference type="ARBA" id="ARBA00004241"/>
    </source>
</evidence>
<evidence type="ECO:0008006" key="7">
    <source>
        <dbReference type="Google" id="ProtNLM"/>
    </source>
</evidence>
<comment type="caution">
    <text evidence="5">The sequence shown here is derived from an EMBL/GenBank/DDBJ whole genome shotgun (WGS) entry which is preliminary data.</text>
</comment>
<keyword evidence="4" id="KW-0472">Membrane</keyword>
<evidence type="ECO:0000256" key="3">
    <source>
        <dbReference type="SAM" id="MobiDB-lite"/>
    </source>
</evidence>
<dbReference type="GO" id="GO:0030420">
    <property type="term" value="P:establishment of competence for transformation"/>
    <property type="evidence" value="ECO:0007669"/>
    <property type="project" value="UniProtKB-KW"/>
</dbReference>
<comment type="subcellular location">
    <subcellularLocation>
        <location evidence="1">Cell surface</location>
    </subcellularLocation>
</comment>
<evidence type="ECO:0000256" key="4">
    <source>
        <dbReference type="SAM" id="Phobius"/>
    </source>
</evidence>
<dbReference type="InterPro" id="IPR012902">
    <property type="entry name" value="N_methyl_site"/>
</dbReference>
<feature type="region of interest" description="Disordered" evidence="3">
    <location>
        <begin position="86"/>
        <end position="105"/>
    </location>
</feature>
<reference evidence="5 6" key="1">
    <citation type="submission" date="2016-01" db="EMBL/GenBank/DDBJ databases">
        <title>Draft Genome Sequences of Seven Thermophilic Sporeformers Isolated from Foods.</title>
        <authorList>
            <person name="Berendsen E.M."/>
            <person name="Wells-Bennik M.H."/>
            <person name="Krawcyk A.O."/>
            <person name="De Jong A."/>
            <person name="Holsappel S."/>
            <person name="Eijlander R.T."/>
            <person name="Kuipers O.P."/>
        </authorList>
    </citation>
    <scope>NUCLEOTIDE SEQUENCE [LARGE SCALE GENOMIC DNA]</scope>
    <source>
        <strain evidence="5 6">B4114</strain>
    </source>
</reference>
<gene>
    <name evidence="5" type="ORF">B4114_2108</name>
</gene>
<dbReference type="GO" id="GO:0009986">
    <property type="term" value="C:cell surface"/>
    <property type="evidence" value="ECO:0007669"/>
    <property type="project" value="UniProtKB-SubCell"/>
</dbReference>
<keyword evidence="2" id="KW-0178">Competence</keyword>
<accession>A0A150NAB5</accession>
<keyword evidence="4" id="KW-1133">Transmembrane helix</keyword>
<proteinExistence type="predicted"/>
<dbReference type="InterPro" id="IPR045584">
    <property type="entry name" value="Pilin-like"/>
</dbReference>
<dbReference type="EMBL" id="LQYY01000090">
    <property type="protein sequence ID" value="KYD33562.1"/>
    <property type="molecule type" value="Genomic_DNA"/>
</dbReference>
<dbReference type="SUPFAM" id="SSF54523">
    <property type="entry name" value="Pili subunits"/>
    <property type="match status" value="1"/>
</dbReference>
<sequence length="159" mass="17629">MLKRIIKNERGLTLIELLAVIVILGIIAAIAIPAIGAIMDNSKKDAHIANAKQMVSAVRLAIANDQNTKTSYTMQELFDGGYLENIPKSPGKKDEYNPKQSKVTVEKEMVKDNTGNNTGNNTDKVKAIHYKVSLIDTKGFKYIDNVDVEQLTRDKVKLE</sequence>
<dbReference type="AlphaFoldDB" id="A0A150NAB5"/>
<feature type="transmembrane region" description="Helical" evidence="4">
    <location>
        <begin position="12"/>
        <end position="35"/>
    </location>
</feature>